<evidence type="ECO:0000256" key="4">
    <source>
        <dbReference type="ARBA" id="ARBA00023235"/>
    </source>
</evidence>
<accession>W4G1S5</accession>
<dbReference type="RefSeq" id="XP_009837431.1">
    <property type="nucleotide sequence ID" value="XM_009839129.1"/>
</dbReference>
<comment type="catalytic activity">
    <reaction evidence="1 5">
        <text>[protein]-peptidylproline (omega=180) = [protein]-peptidylproline (omega=0)</text>
        <dbReference type="Rhea" id="RHEA:16237"/>
        <dbReference type="Rhea" id="RHEA-COMP:10747"/>
        <dbReference type="Rhea" id="RHEA-COMP:10748"/>
        <dbReference type="ChEBI" id="CHEBI:83833"/>
        <dbReference type="ChEBI" id="CHEBI:83834"/>
        <dbReference type="EC" id="5.2.1.8"/>
    </reaction>
</comment>
<dbReference type="SUPFAM" id="SSF54534">
    <property type="entry name" value="FKBP-like"/>
    <property type="match status" value="1"/>
</dbReference>
<keyword evidence="3 5" id="KW-0697">Rotamase</keyword>
<dbReference type="GeneID" id="20814024"/>
<evidence type="ECO:0000313" key="9">
    <source>
        <dbReference type="EMBL" id="ETV73226.1"/>
    </source>
</evidence>
<dbReference type="InterPro" id="IPR046357">
    <property type="entry name" value="PPIase_dom_sf"/>
</dbReference>
<dbReference type="AlphaFoldDB" id="W4G1S5"/>
<keyword evidence="7" id="KW-0732">Signal</keyword>
<dbReference type="PANTHER" id="PTHR45779:SF7">
    <property type="entry name" value="PEPTIDYLPROLYL ISOMERASE"/>
    <property type="match status" value="1"/>
</dbReference>
<sequence length="140" mass="15017">MRVVAALACLAVAAFAKEDLAADAKLRVGVKFRPESCSRKSESGDKLSMHYTGTLRKDGSKFDSSVDRNSPFEFTLGSGQVIRGWDQGLLGMCIGEKRRLTIPSGLGYGDRGSPPKIPGGATLVFDVELLDIKNAPKTEL</sequence>
<reference evidence="9" key="1">
    <citation type="submission" date="2013-12" db="EMBL/GenBank/DDBJ databases">
        <title>The Genome Sequence of Aphanomyces astaci APO3.</title>
        <authorList>
            <consortium name="The Broad Institute Genomics Platform"/>
            <person name="Russ C."/>
            <person name="Tyler B."/>
            <person name="van West P."/>
            <person name="Dieguez-Uribeondo J."/>
            <person name="Young S.K."/>
            <person name="Zeng Q."/>
            <person name="Gargeya S."/>
            <person name="Fitzgerald M."/>
            <person name="Abouelleil A."/>
            <person name="Alvarado L."/>
            <person name="Chapman S.B."/>
            <person name="Gainer-Dewar J."/>
            <person name="Goldberg J."/>
            <person name="Griggs A."/>
            <person name="Gujja S."/>
            <person name="Hansen M."/>
            <person name="Howarth C."/>
            <person name="Imamovic A."/>
            <person name="Ireland A."/>
            <person name="Larimer J."/>
            <person name="McCowan C."/>
            <person name="Murphy C."/>
            <person name="Pearson M."/>
            <person name="Poon T.W."/>
            <person name="Priest M."/>
            <person name="Roberts A."/>
            <person name="Saif S."/>
            <person name="Shea T."/>
            <person name="Sykes S."/>
            <person name="Wortman J."/>
            <person name="Nusbaum C."/>
            <person name="Birren B."/>
        </authorList>
    </citation>
    <scope>NUCLEOTIDE SEQUENCE [LARGE SCALE GENOMIC DNA]</scope>
    <source>
        <strain evidence="9">APO3</strain>
    </source>
</reference>
<evidence type="ECO:0000256" key="2">
    <source>
        <dbReference type="ARBA" id="ARBA00013194"/>
    </source>
</evidence>
<dbReference type="FunFam" id="3.10.50.40:FF:000006">
    <property type="entry name" value="Peptidyl-prolyl cis-trans isomerase"/>
    <property type="match status" value="1"/>
</dbReference>
<feature type="domain" description="PPIase FKBP-type" evidence="8">
    <location>
        <begin position="44"/>
        <end position="133"/>
    </location>
</feature>
<dbReference type="GO" id="GO:0003755">
    <property type="term" value="F:peptidyl-prolyl cis-trans isomerase activity"/>
    <property type="evidence" value="ECO:0007669"/>
    <property type="project" value="UniProtKB-KW"/>
</dbReference>
<dbReference type="InterPro" id="IPR001179">
    <property type="entry name" value="PPIase_FKBP_dom"/>
</dbReference>
<dbReference type="Gene3D" id="3.10.50.40">
    <property type="match status" value="1"/>
</dbReference>
<dbReference type="GO" id="GO:0005783">
    <property type="term" value="C:endoplasmic reticulum"/>
    <property type="evidence" value="ECO:0007669"/>
    <property type="project" value="TreeGrafter"/>
</dbReference>
<evidence type="ECO:0000259" key="8">
    <source>
        <dbReference type="PROSITE" id="PS50059"/>
    </source>
</evidence>
<evidence type="ECO:0000256" key="6">
    <source>
        <dbReference type="SAM" id="MobiDB-lite"/>
    </source>
</evidence>
<organism evidence="9">
    <name type="scientific">Aphanomyces astaci</name>
    <name type="common">Crayfish plague agent</name>
    <dbReference type="NCBI Taxonomy" id="112090"/>
    <lineage>
        <taxon>Eukaryota</taxon>
        <taxon>Sar</taxon>
        <taxon>Stramenopiles</taxon>
        <taxon>Oomycota</taxon>
        <taxon>Saprolegniomycetes</taxon>
        <taxon>Saprolegniales</taxon>
        <taxon>Verrucalvaceae</taxon>
        <taxon>Aphanomyces</taxon>
    </lineage>
</organism>
<feature type="compositionally biased region" description="Basic and acidic residues" evidence="6">
    <location>
        <begin position="38"/>
        <end position="48"/>
    </location>
</feature>
<name>W4G1S5_APHAT</name>
<dbReference type="Pfam" id="PF00254">
    <property type="entry name" value="FKBP_C"/>
    <property type="match status" value="1"/>
</dbReference>
<dbReference type="EC" id="5.2.1.8" evidence="2 5"/>
<proteinExistence type="predicted"/>
<gene>
    <name evidence="9" type="ORF">H257_12028</name>
</gene>
<evidence type="ECO:0000256" key="7">
    <source>
        <dbReference type="SAM" id="SignalP"/>
    </source>
</evidence>
<feature type="region of interest" description="Disordered" evidence="6">
    <location>
        <begin position="38"/>
        <end position="64"/>
    </location>
</feature>
<feature type="compositionally biased region" description="Basic and acidic residues" evidence="6">
    <location>
        <begin position="55"/>
        <end position="64"/>
    </location>
</feature>
<dbReference type="InterPro" id="IPR044609">
    <property type="entry name" value="FKBP2/11"/>
</dbReference>
<feature type="chain" id="PRO_5004840782" description="peptidylprolyl isomerase" evidence="7">
    <location>
        <begin position="17"/>
        <end position="140"/>
    </location>
</feature>
<protein>
    <recommendedName>
        <fullName evidence="2 5">peptidylprolyl isomerase</fullName>
        <ecNumber evidence="2 5">5.2.1.8</ecNumber>
    </recommendedName>
</protein>
<feature type="signal peptide" evidence="7">
    <location>
        <begin position="1"/>
        <end position="16"/>
    </location>
</feature>
<keyword evidence="4 5" id="KW-0413">Isomerase</keyword>
<dbReference type="PANTHER" id="PTHR45779">
    <property type="entry name" value="PEPTIDYLPROLYL ISOMERASE"/>
    <property type="match status" value="1"/>
</dbReference>
<dbReference type="STRING" id="112090.W4G1S5"/>
<evidence type="ECO:0000256" key="5">
    <source>
        <dbReference type="PROSITE-ProRule" id="PRU00277"/>
    </source>
</evidence>
<dbReference type="VEuPathDB" id="FungiDB:H257_12028"/>
<dbReference type="OrthoDB" id="1902587at2759"/>
<dbReference type="EMBL" id="KI913150">
    <property type="protein sequence ID" value="ETV73226.1"/>
    <property type="molecule type" value="Genomic_DNA"/>
</dbReference>
<evidence type="ECO:0000256" key="3">
    <source>
        <dbReference type="ARBA" id="ARBA00023110"/>
    </source>
</evidence>
<evidence type="ECO:0000256" key="1">
    <source>
        <dbReference type="ARBA" id="ARBA00000971"/>
    </source>
</evidence>
<dbReference type="PROSITE" id="PS50059">
    <property type="entry name" value="FKBP_PPIASE"/>
    <property type="match status" value="1"/>
</dbReference>